<organism evidence="2 3">
    <name type="scientific">Dufourea novaeangliae</name>
    <name type="common">Sweat bee</name>
    <dbReference type="NCBI Taxonomy" id="178035"/>
    <lineage>
        <taxon>Eukaryota</taxon>
        <taxon>Metazoa</taxon>
        <taxon>Ecdysozoa</taxon>
        <taxon>Arthropoda</taxon>
        <taxon>Hexapoda</taxon>
        <taxon>Insecta</taxon>
        <taxon>Pterygota</taxon>
        <taxon>Neoptera</taxon>
        <taxon>Endopterygota</taxon>
        <taxon>Hymenoptera</taxon>
        <taxon>Apocrita</taxon>
        <taxon>Aculeata</taxon>
        <taxon>Apoidea</taxon>
        <taxon>Anthophila</taxon>
        <taxon>Halictidae</taxon>
        <taxon>Rophitinae</taxon>
        <taxon>Dufourea</taxon>
    </lineage>
</organism>
<dbReference type="EMBL" id="KQ434980">
    <property type="protein sequence ID" value="KZC13089.1"/>
    <property type="molecule type" value="Genomic_DNA"/>
</dbReference>
<protein>
    <submittedName>
        <fullName evidence="2">Uncharacterized protein</fullName>
    </submittedName>
</protein>
<keyword evidence="3" id="KW-1185">Reference proteome</keyword>
<name>A0A154PMK7_DUFNO</name>
<accession>A0A154PMK7</accession>
<dbReference type="AlphaFoldDB" id="A0A154PMK7"/>
<proteinExistence type="predicted"/>
<sequence>MEGRISRCIDLARGTTGRGGALDVHPIELQIPISAGQQQERKGGRKKGVNLLVAIVPLDSSPSTKDRLPSLCAVLYTYAKMVRNEDSKLNGGGVGGRSNRLRNDQRKKKKQGFGMLFEWNRGINRDGLHIDRSDRRGSGK</sequence>
<gene>
    <name evidence="2" type="ORF">WN55_05494</name>
</gene>
<evidence type="ECO:0000313" key="2">
    <source>
        <dbReference type="EMBL" id="KZC13089.1"/>
    </source>
</evidence>
<reference evidence="2 3" key="1">
    <citation type="submission" date="2015-07" db="EMBL/GenBank/DDBJ databases">
        <title>The genome of Dufourea novaeangliae.</title>
        <authorList>
            <person name="Pan H."/>
            <person name="Kapheim K."/>
        </authorList>
    </citation>
    <scope>NUCLEOTIDE SEQUENCE [LARGE SCALE GENOMIC DNA]</scope>
    <source>
        <strain evidence="2">0120121106</strain>
        <tissue evidence="2">Whole body</tissue>
    </source>
</reference>
<evidence type="ECO:0000313" key="3">
    <source>
        <dbReference type="Proteomes" id="UP000076502"/>
    </source>
</evidence>
<dbReference type="Proteomes" id="UP000076502">
    <property type="component" value="Unassembled WGS sequence"/>
</dbReference>
<feature type="region of interest" description="Disordered" evidence="1">
    <location>
        <begin position="86"/>
        <end position="109"/>
    </location>
</feature>
<evidence type="ECO:0000256" key="1">
    <source>
        <dbReference type="SAM" id="MobiDB-lite"/>
    </source>
</evidence>